<dbReference type="EMBL" id="JAENGY010000520">
    <property type="protein sequence ID" value="KAG6961196.1"/>
    <property type="molecule type" value="Genomic_DNA"/>
</dbReference>
<evidence type="ECO:0000313" key="2">
    <source>
        <dbReference type="Proteomes" id="UP000709295"/>
    </source>
</evidence>
<reference evidence="1" key="1">
    <citation type="submission" date="2021-01" db="EMBL/GenBank/DDBJ databases">
        <title>Phytophthora aleatoria, a newly-described species from Pinus radiata is distinct from Phytophthora cactorum isolates based on comparative genomics.</title>
        <authorList>
            <person name="Mcdougal R."/>
            <person name="Panda P."/>
            <person name="Williams N."/>
            <person name="Studholme D.J."/>
        </authorList>
    </citation>
    <scope>NUCLEOTIDE SEQUENCE</scope>
    <source>
        <strain evidence="1">NZFS 4037</strain>
    </source>
</reference>
<sequence length="151" mass="16893">MSFPPFQAIPKLVDLSEIPLDVSLILHPCTFAKIHNVRYSDRRMRAAWKSFVTFTSSSFCIMPEMMRWHPVCAQLPLDDSIFDSNRQTLHNGDKIGGVLFSYVDERERCCCVGSSVSSVQVTIVSSTSRGGLWIQSPGFGRLSSIPFAHAH</sequence>
<comment type="caution">
    <text evidence="1">The sequence shown here is derived from an EMBL/GenBank/DDBJ whole genome shotgun (WGS) entry which is preliminary data.</text>
</comment>
<evidence type="ECO:0000313" key="1">
    <source>
        <dbReference type="EMBL" id="KAG6961196.1"/>
    </source>
</evidence>
<protein>
    <submittedName>
        <fullName evidence="1">Uncharacterized protein</fullName>
    </submittedName>
</protein>
<dbReference type="Proteomes" id="UP000709295">
    <property type="component" value="Unassembled WGS sequence"/>
</dbReference>
<accession>A0A8J5IRN8</accession>
<dbReference type="AlphaFoldDB" id="A0A8J5IRN8"/>
<gene>
    <name evidence="1" type="ORF">JG688_00009226</name>
</gene>
<proteinExistence type="predicted"/>
<name>A0A8J5IRN8_9STRA</name>
<keyword evidence="2" id="KW-1185">Reference proteome</keyword>
<organism evidence="1 2">
    <name type="scientific">Phytophthora aleatoria</name>
    <dbReference type="NCBI Taxonomy" id="2496075"/>
    <lineage>
        <taxon>Eukaryota</taxon>
        <taxon>Sar</taxon>
        <taxon>Stramenopiles</taxon>
        <taxon>Oomycota</taxon>
        <taxon>Peronosporomycetes</taxon>
        <taxon>Peronosporales</taxon>
        <taxon>Peronosporaceae</taxon>
        <taxon>Phytophthora</taxon>
    </lineage>
</organism>